<dbReference type="RefSeq" id="WP_096817660.1">
    <property type="nucleotide sequence ID" value="NZ_JXJU01000004.1"/>
</dbReference>
<keyword evidence="3" id="KW-0808">Transferase</keyword>
<comment type="caution">
    <text evidence="10">The sequence shown here is derived from an EMBL/GenBank/DDBJ whole genome shotgun (WGS) entry which is preliminary data.</text>
</comment>
<evidence type="ECO:0000256" key="1">
    <source>
        <dbReference type="ARBA" id="ARBA00001946"/>
    </source>
</evidence>
<feature type="domain" description="DAGKc" evidence="9">
    <location>
        <begin position="1"/>
        <end position="129"/>
    </location>
</feature>
<gene>
    <name evidence="10" type="ORF">RT41_GL001227</name>
</gene>
<dbReference type="SUPFAM" id="SSF111331">
    <property type="entry name" value="NAD kinase/diacylglycerol kinase-like"/>
    <property type="match status" value="1"/>
</dbReference>
<dbReference type="InterPro" id="IPR017438">
    <property type="entry name" value="ATP-NAD_kinase_N"/>
</dbReference>
<dbReference type="GO" id="GO:0008654">
    <property type="term" value="P:phospholipid biosynthetic process"/>
    <property type="evidence" value="ECO:0007669"/>
    <property type="project" value="UniProtKB-KW"/>
</dbReference>
<evidence type="ECO:0000256" key="3">
    <source>
        <dbReference type="ARBA" id="ARBA00022679"/>
    </source>
</evidence>
<evidence type="ECO:0000256" key="5">
    <source>
        <dbReference type="ARBA" id="ARBA00022777"/>
    </source>
</evidence>
<dbReference type="OrthoDB" id="9786026at2"/>
<dbReference type="InterPro" id="IPR050187">
    <property type="entry name" value="Lipid_Phosphate_FormReg"/>
</dbReference>
<proteinExistence type="inferred from homology"/>
<dbReference type="GO" id="GO:0005524">
    <property type="term" value="F:ATP binding"/>
    <property type="evidence" value="ECO:0007669"/>
    <property type="project" value="UniProtKB-KW"/>
</dbReference>
<organism evidence="10 11">
    <name type="scientific">Lactococcus fujiensis JCM 16395</name>
    <dbReference type="NCBI Taxonomy" id="1291764"/>
    <lineage>
        <taxon>Bacteria</taxon>
        <taxon>Bacillati</taxon>
        <taxon>Bacillota</taxon>
        <taxon>Bacilli</taxon>
        <taxon>Lactobacillales</taxon>
        <taxon>Streptococcaceae</taxon>
        <taxon>Lactococcus</taxon>
    </lineage>
</organism>
<sequence length="312" mass="34613">MTYFILANPNSGAKKGAHSLDLLLSYFKENQVDFQLFTTTKSGQESELIYDILSLKSPDDVILIIGGDGTISLAMSALPADVPFAYLPAGSGNDFARSLSLEHDPICAFKAIENGHLHEIYVLKYESKNLSGFALNNIGIGLDAQIVKSANRGKLKIWLNKIKLGQLAYLMTALHVLFTKKPFSVTIESMASDLTSDKILSQKIKFQRAFLMTFTKHSFFGGGVKISPTASNLNDEIHLVEFNRLPMRKIFPVIPKVLKGTHLNHPGFTHLISKQFIVKTEENQPVQIDGESSEINANEPLKLSTEKRTIIY</sequence>
<accession>A0A2A5RM41</accession>
<comment type="cofactor">
    <cofactor evidence="1">
        <name>Mg(2+)</name>
        <dbReference type="ChEBI" id="CHEBI:18420"/>
    </cofactor>
</comment>
<evidence type="ECO:0000256" key="4">
    <source>
        <dbReference type="ARBA" id="ARBA00022741"/>
    </source>
</evidence>
<dbReference type="InterPro" id="IPR016064">
    <property type="entry name" value="NAD/diacylglycerol_kinase_sf"/>
</dbReference>
<dbReference type="PROSITE" id="PS50146">
    <property type="entry name" value="DAGK"/>
    <property type="match status" value="1"/>
</dbReference>
<evidence type="ECO:0000256" key="8">
    <source>
        <dbReference type="ARBA" id="ARBA00023264"/>
    </source>
</evidence>
<comment type="similarity">
    <text evidence="2">Belongs to the diacylglycerol/lipid kinase family.</text>
</comment>
<keyword evidence="6" id="KW-0067">ATP-binding</keyword>
<dbReference type="Pfam" id="PF00781">
    <property type="entry name" value="DAGK_cat"/>
    <property type="match status" value="1"/>
</dbReference>
<dbReference type="EMBL" id="JXJU01000004">
    <property type="protein sequence ID" value="PCS00340.1"/>
    <property type="molecule type" value="Genomic_DNA"/>
</dbReference>
<dbReference type="Proteomes" id="UP000218181">
    <property type="component" value="Unassembled WGS sequence"/>
</dbReference>
<keyword evidence="11" id="KW-1185">Reference proteome</keyword>
<dbReference type="PANTHER" id="PTHR12358">
    <property type="entry name" value="SPHINGOSINE KINASE"/>
    <property type="match status" value="1"/>
</dbReference>
<dbReference type="Gene3D" id="3.40.50.10330">
    <property type="entry name" value="Probable inorganic polyphosphate/atp-NAD kinase, domain 1"/>
    <property type="match status" value="1"/>
</dbReference>
<dbReference type="AlphaFoldDB" id="A0A2A5RM41"/>
<dbReference type="STRING" id="1291764.GCA_001311235_02566"/>
<keyword evidence="5" id="KW-0418">Kinase</keyword>
<keyword evidence="7" id="KW-0444">Lipid biosynthesis</keyword>
<keyword evidence="8" id="KW-1208">Phospholipid metabolism</keyword>
<dbReference type="Pfam" id="PF19279">
    <property type="entry name" value="YegS_C"/>
    <property type="match status" value="1"/>
</dbReference>
<evidence type="ECO:0000256" key="2">
    <source>
        <dbReference type="ARBA" id="ARBA00005983"/>
    </source>
</evidence>
<dbReference type="InterPro" id="IPR001206">
    <property type="entry name" value="Diacylglycerol_kinase_cat_dom"/>
</dbReference>
<evidence type="ECO:0000256" key="7">
    <source>
        <dbReference type="ARBA" id="ARBA00023209"/>
    </source>
</evidence>
<evidence type="ECO:0000313" key="10">
    <source>
        <dbReference type="EMBL" id="PCS00340.1"/>
    </source>
</evidence>
<evidence type="ECO:0000256" key="6">
    <source>
        <dbReference type="ARBA" id="ARBA00022840"/>
    </source>
</evidence>
<dbReference type="Gene3D" id="2.60.200.40">
    <property type="match status" value="1"/>
</dbReference>
<dbReference type="GO" id="GO:0016301">
    <property type="term" value="F:kinase activity"/>
    <property type="evidence" value="ECO:0007669"/>
    <property type="project" value="UniProtKB-KW"/>
</dbReference>
<keyword evidence="7" id="KW-0443">Lipid metabolism</keyword>
<keyword evidence="7" id="KW-0594">Phospholipid biosynthesis</keyword>
<keyword evidence="4" id="KW-0547">Nucleotide-binding</keyword>
<reference evidence="10 11" key="1">
    <citation type="submission" date="2014-12" db="EMBL/GenBank/DDBJ databases">
        <title>Draft genome sequences of 10 type strains of Lactococcus.</title>
        <authorList>
            <person name="Sun Z."/>
            <person name="Zhong Z."/>
            <person name="Liu W."/>
            <person name="Zhang W."/>
            <person name="Zhang H."/>
        </authorList>
    </citation>
    <scope>NUCLEOTIDE SEQUENCE [LARGE SCALE GENOMIC DNA]</scope>
    <source>
        <strain evidence="10 11">JCM 16395</strain>
    </source>
</reference>
<dbReference type="PANTHER" id="PTHR12358:SF54">
    <property type="entry name" value="SPHINGOSINE KINASE RELATED PROTEIN"/>
    <property type="match status" value="1"/>
</dbReference>
<evidence type="ECO:0000313" key="11">
    <source>
        <dbReference type="Proteomes" id="UP000218181"/>
    </source>
</evidence>
<name>A0A2A5RM41_9LACT</name>
<dbReference type="SMART" id="SM00046">
    <property type="entry name" value="DAGKc"/>
    <property type="match status" value="1"/>
</dbReference>
<dbReference type="InterPro" id="IPR045540">
    <property type="entry name" value="YegS/DAGK_C"/>
</dbReference>
<evidence type="ECO:0000259" key="9">
    <source>
        <dbReference type="PROSITE" id="PS50146"/>
    </source>
</evidence>
<protein>
    <submittedName>
        <fullName evidence="10">Transcriptional regulator</fullName>
    </submittedName>
</protein>